<feature type="transmembrane region" description="Helical" evidence="4">
    <location>
        <begin position="359"/>
        <end position="379"/>
    </location>
</feature>
<dbReference type="Proteomes" id="UP001153069">
    <property type="component" value="Unassembled WGS sequence"/>
</dbReference>
<evidence type="ECO:0000256" key="2">
    <source>
        <dbReference type="ARBA" id="ARBA00022737"/>
    </source>
</evidence>
<evidence type="ECO:0000256" key="3">
    <source>
        <dbReference type="SAM" id="MobiDB-lite"/>
    </source>
</evidence>
<evidence type="ECO:0000256" key="1">
    <source>
        <dbReference type="ARBA" id="ARBA00022614"/>
    </source>
</evidence>
<dbReference type="OrthoDB" id="69127at2759"/>
<feature type="compositionally biased region" description="Polar residues" evidence="3">
    <location>
        <begin position="60"/>
        <end position="70"/>
    </location>
</feature>
<dbReference type="PANTHER" id="PTHR48010:SF5">
    <property type="entry name" value="PROTEIN TOO MANY MOUTHS"/>
    <property type="match status" value="1"/>
</dbReference>
<feature type="region of interest" description="Disordered" evidence="3">
    <location>
        <begin position="536"/>
        <end position="558"/>
    </location>
</feature>
<dbReference type="Gene3D" id="3.80.10.10">
    <property type="entry name" value="Ribonuclease Inhibitor"/>
    <property type="match status" value="3"/>
</dbReference>
<keyword evidence="4" id="KW-1133">Transmembrane helix</keyword>
<feature type="region of interest" description="Disordered" evidence="3">
    <location>
        <begin position="238"/>
        <end position="265"/>
    </location>
</feature>
<dbReference type="InterPro" id="IPR001611">
    <property type="entry name" value="Leu-rich_rpt"/>
</dbReference>
<dbReference type="SUPFAM" id="SSF52047">
    <property type="entry name" value="RNI-like"/>
    <property type="match status" value="1"/>
</dbReference>
<dbReference type="Pfam" id="PF13855">
    <property type="entry name" value="LRR_8"/>
    <property type="match status" value="1"/>
</dbReference>
<comment type="caution">
    <text evidence="5">The sequence shown here is derived from an EMBL/GenBank/DDBJ whole genome shotgun (WGS) entry which is preliminary data.</text>
</comment>
<feature type="compositionally biased region" description="Polar residues" evidence="3">
    <location>
        <begin position="165"/>
        <end position="177"/>
    </location>
</feature>
<feature type="region of interest" description="Disordered" evidence="3">
    <location>
        <begin position="165"/>
        <end position="201"/>
    </location>
</feature>
<keyword evidence="4" id="KW-0812">Transmembrane</keyword>
<dbReference type="Pfam" id="PF00560">
    <property type="entry name" value="LRR_1"/>
    <property type="match status" value="3"/>
</dbReference>
<proteinExistence type="predicted"/>
<feature type="compositionally biased region" description="Acidic residues" evidence="3">
    <location>
        <begin position="894"/>
        <end position="920"/>
    </location>
</feature>
<dbReference type="EMBL" id="CAICTM010000005">
    <property type="protein sequence ID" value="CAB9496474.1"/>
    <property type="molecule type" value="Genomic_DNA"/>
</dbReference>
<organism evidence="5 6">
    <name type="scientific">Seminavis robusta</name>
    <dbReference type="NCBI Taxonomy" id="568900"/>
    <lineage>
        <taxon>Eukaryota</taxon>
        <taxon>Sar</taxon>
        <taxon>Stramenopiles</taxon>
        <taxon>Ochrophyta</taxon>
        <taxon>Bacillariophyta</taxon>
        <taxon>Bacillariophyceae</taxon>
        <taxon>Bacillariophycidae</taxon>
        <taxon>Naviculales</taxon>
        <taxon>Naviculaceae</taxon>
        <taxon>Seminavis</taxon>
    </lineage>
</organism>
<dbReference type="PANTHER" id="PTHR48010">
    <property type="entry name" value="OS05G0588300 PROTEIN"/>
    <property type="match status" value="1"/>
</dbReference>
<accession>A0A9N8DB41</accession>
<feature type="compositionally biased region" description="Low complexity" evidence="3">
    <location>
        <begin position="19"/>
        <end position="36"/>
    </location>
</feature>
<feature type="region of interest" description="Disordered" evidence="3">
    <location>
        <begin position="1"/>
        <end position="103"/>
    </location>
</feature>
<feature type="region of interest" description="Disordered" evidence="3">
    <location>
        <begin position="889"/>
        <end position="925"/>
    </location>
</feature>
<sequence>MMFVVNSALTPASETAPVSSGSSCSDGTSCRDGSTSRQRRRPSASSVSSSHGGSVCASPPNSMGAPTSLTPTPPQDPKPVLSHLPKSPCALSPPSTANNKVLSPKSPSVVAFSGGAAPRSPLLMQPRLNHRNTTSSSTSRLSCARLDEDSAKNNHNASLSSTASSWLMDGSTSSYSKSTRRMKSLQEEEDNNNNNNNHPTTKVLMEDESLHDFYHTESSSPQPPHNNRLHNSLSALQTNRNLPRPGMQTSFSSLPLKKKKSRDDTAIHVTSSKQTAWQGGHQSLSAISSSNVNWTGGSQSAPSDRKIVTRHSLSGGVPLVVPTPAFEDDKAAKLPALTNFQKGSSSDKNNARTKKSSKVRTIVAVIGVLLVSTLLVGVFHHRMGPFWHHWHLTESARRQERQDALVAILQQQGITTQRLLHDTDSDAHRALLWMAHEDPMQLPIATEESSQTAVLLQRFTLAAFYFATHKHHPHHQPLLQLDDGDHNNHYNPHHTWHNETLWMTDAPVCEWHGISCELVEQSDWFDATLGSSASASDATRVLQEQSDDNSEQQQDNSPPVVVLDIVRIDLSKQFLQGTVPPEIRYLSQLTALDLSHNHMTGTLPQDADVLGHFLRLTDLRLNHNLLTGVLPESLANNMILKHVYLDHNHFRGTIPLSYGHNWRNLYEFSLSFNQLTGPLPSTMGGLKHIRVLEWNDNQLTGELPFGLSLLKSIEHVDLRFNHLAGSIPSEFFNSAKHLRVFHLGHNLITGHIPDEFTHMALLETFQVQHNEMSGRLPKTLGQLSSNLKNLEINHNHFTGWVPSEWGEIETLQVLRVQNNQLGGKVPVQLAKLTNLEEFQLQNNLVQPTLSKKIKRRLPNLRLFDIGIYASQARGDALQIELAEEAKRALHEPVVEEEEEDDEEEAEEGELGEKESEDEEGTPLLSIVDNFAQLHGVMAPGNAHPQYEDEEM</sequence>
<evidence type="ECO:0000256" key="4">
    <source>
        <dbReference type="SAM" id="Phobius"/>
    </source>
</evidence>
<keyword evidence="2" id="KW-0677">Repeat</keyword>
<feature type="compositionally biased region" description="Polar residues" evidence="3">
    <location>
        <begin position="7"/>
        <end position="18"/>
    </location>
</feature>
<evidence type="ECO:0000313" key="6">
    <source>
        <dbReference type="Proteomes" id="UP001153069"/>
    </source>
</evidence>
<gene>
    <name evidence="5" type="ORF">SEMRO_5_G004480.1</name>
</gene>
<evidence type="ECO:0000313" key="5">
    <source>
        <dbReference type="EMBL" id="CAB9496474.1"/>
    </source>
</evidence>
<dbReference type="FunFam" id="3.80.10.10:FF:000041">
    <property type="entry name" value="LRR receptor-like serine/threonine-protein kinase ERECTA"/>
    <property type="match status" value="1"/>
</dbReference>
<dbReference type="AlphaFoldDB" id="A0A9N8DB41"/>
<dbReference type="InterPro" id="IPR050994">
    <property type="entry name" value="At_inactive_RLKs"/>
</dbReference>
<keyword evidence="1" id="KW-0433">Leucine-rich repeat</keyword>
<name>A0A9N8DB41_9STRA</name>
<protein>
    <submittedName>
        <fullName evidence="5">STYKc</fullName>
    </submittedName>
</protein>
<feature type="compositionally biased region" description="Low complexity" evidence="3">
    <location>
        <begin position="43"/>
        <end position="59"/>
    </location>
</feature>
<feature type="region of interest" description="Disordered" evidence="3">
    <location>
        <begin position="118"/>
        <end position="142"/>
    </location>
</feature>
<reference evidence="5" key="1">
    <citation type="submission" date="2020-06" db="EMBL/GenBank/DDBJ databases">
        <authorList>
            <consortium name="Plant Systems Biology data submission"/>
        </authorList>
    </citation>
    <scope>NUCLEOTIDE SEQUENCE</scope>
    <source>
        <strain evidence="5">D6</strain>
    </source>
</reference>
<dbReference type="InterPro" id="IPR032675">
    <property type="entry name" value="LRR_dom_sf"/>
</dbReference>
<keyword evidence="4" id="KW-0472">Membrane</keyword>
<keyword evidence="6" id="KW-1185">Reference proteome</keyword>